<feature type="binding site" evidence="3">
    <location>
        <position position="204"/>
    </location>
    <ligand>
        <name>a divalent metal cation</name>
        <dbReference type="ChEBI" id="CHEBI:60240"/>
        <label>1</label>
    </ligand>
</feature>
<dbReference type="AlphaFoldDB" id="A0A0R2D4K5"/>
<dbReference type="Pfam" id="PF01026">
    <property type="entry name" value="TatD_DNase"/>
    <property type="match status" value="1"/>
</dbReference>
<feature type="binding site" evidence="3">
    <location>
        <position position="7"/>
    </location>
    <ligand>
        <name>a divalent metal cation</name>
        <dbReference type="ChEBI" id="CHEBI:60240"/>
        <label>1</label>
    </ligand>
</feature>
<feature type="binding site" evidence="3">
    <location>
        <position position="93"/>
    </location>
    <ligand>
        <name>a divalent metal cation</name>
        <dbReference type="ChEBI" id="CHEBI:60240"/>
        <label>1</label>
    </ligand>
</feature>
<comment type="caution">
    <text evidence="4">The sequence shown here is derived from an EMBL/GenBank/DDBJ whole genome shotgun (WGS) entry which is preliminary data.</text>
</comment>
<evidence type="ECO:0000256" key="3">
    <source>
        <dbReference type="PIRSR" id="PIRSR005902-1"/>
    </source>
</evidence>
<dbReference type="STRING" id="1423802.FC56_GL001072"/>
<dbReference type="GO" id="GO:0004536">
    <property type="term" value="F:DNA nuclease activity"/>
    <property type="evidence" value="ECO:0007669"/>
    <property type="project" value="InterPro"/>
</dbReference>
<feature type="binding site" evidence="3">
    <location>
        <position position="129"/>
    </location>
    <ligand>
        <name>a divalent metal cation</name>
        <dbReference type="ChEBI" id="CHEBI:60240"/>
        <label>2</label>
    </ligand>
</feature>
<dbReference type="InterPro" id="IPR015991">
    <property type="entry name" value="TatD/YcfH-like"/>
</dbReference>
<keyword evidence="5" id="KW-1185">Reference proteome</keyword>
<dbReference type="CDD" id="cd01310">
    <property type="entry name" value="TatD_DNAse"/>
    <property type="match status" value="1"/>
</dbReference>
<dbReference type="Gene3D" id="3.20.20.140">
    <property type="entry name" value="Metal-dependent hydrolases"/>
    <property type="match status" value="1"/>
</dbReference>
<feature type="binding site" evidence="3">
    <location>
        <position position="154"/>
    </location>
    <ligand>
        <name>a divalent metal cation</name>
        <dbReference type="ChEBI" id="CHEBI:60240"/>
        <label>2</label>
    </ligand>
</feature>
<dbReference type="PROSITE" id="PS01137">
    <property type="entry name" value="TATD_1"/>
    <property type="match status" value="1"/>
</dbReference>
<dbReference type="InterPro" id="IPR018228">
    <property type="entry name" value="DNase_TatD-rel_CS"/>
</dbReference>
<feature type="binding site" evidence="3">
    <location>
        <position position="9"/>
    </location>
    <ligand>
        <name>a divalent metal cation</name>
        <dbReference type="ChEBI" id="CHEBI:60240"/>
        <label>1</label>
    </ligand>
</feature>
<dbReference type="EMBL" id="AYZR01000001">
    <property type="protein sequence ID" value="KRM94771.1"/>
    <property type="molecule type" value="Genomic_DNA"/>
</dbReference>
<evidence type="ECO:0000256" key="2">
    <source>
        <dbReference type="ARBA" id="ARBA00022801"/>
    </source>
</evidence>
<keyword evidence="1 3" id="KW-0479">Metal-binding</keyword>
<dbReference type="NCBIfam" id="TIGR00010">
    <property type="entry name" value="YchF/TatD family DNA exonuclease"/>
    <property type="match status" value="1"/>
</dbReference>
<name>A0A0R2D4K5_9LACO</name>
<dbReference type="FunFam" id="3.20.20.140:FF:000005">
    <property type="entry name" value="TatD family hydrolase"/>
    <property type="match status" value="1"/>
</dbReference>
<dbReference type="Proteomes" id="UP000051256">
    <property type="component" value="Unassembled WGS sequence"/>
</dbReference>
<dbReference type="GO" id="GO:0016788">
    <property type="term" value="F:hydrolase activity, acting on ester bonds"/>
    <property type="evidence" value="ECO:0007669"/>
    <property type="project" value="InterPro"/>
</dbReference>
<evidence type="ECO:0000313" key="4">
    <source>
        <dbReference type="EMBL" id="KRM94771.1"/>
    </source>
</evidence>
<dbReference type="PROSITE" id="PS01090">
    <property type="entry name" value="TATD_2"/>
    <property type="match status" value="1"/>
</dbReference>
<dbReference type="PANTHER" id="PTHR46124:SF2">
    <property type="entry name" value="D-AMINOACYL-TRNA DEACYLASE"/>
    <property type="match status" value="1"/>
</dbReference>
<proteinExistence type="predicted"/>
<keyword evidence="2" id="KW-0378">Hydrolase</keyword>
<protein>
    <submittedName>
        <fullName evidence="4">TatD family deoxyribonuclease</fullName>
    </submittedName>
</protein>
<dbReference type="GO" id="GO:0046872">
    <property type="term" value="F:metal ion binding"/>
    <property type="evidence" value="ECO:0007669"/>
    <property type="project" value="UniProtKB-KW"/>
</dbReference>
<dbReference type="GO" id="GO:0005829">
    <property type="term" value="C:cytosol"/>
    <property type="evidence" value="ECO:0007669"/>
    <property type="project" value="TreeGrafter"/>
</dbReference>
<dbReference type="SUPFAM" id="SSF51556">
    <property type="entry name" value="Metallo-dependent hydrolases"/>
    <property type="match status" value="1"/>
</dbReference>
<dbReference type="InterPro" id="IPR001130">
    <property type="entry name" value="TatD-like"/>
</dbReference>
<gene>
    <name evidence="4" type="ORF">FC56_GL001072</name>
</gene>
<evidence type="ECO:0000313" key="5">
    <source>
        <dbReference type="Proteomes" id="UP000051256"/>
    </source>
</evidence>
<evidence type="ECO:0000256" key="1">
    <source>
        <dbReference type="ARBA" id="ARBA00022723"/>
    </source>
</evidence>
<sequence length="257" mass="29237">MKIFDSHTHLNDSQLFPEAEQYQEHARKLGVVKIANVGSNTELNAKSLELAHQYADMYSILGWHPEDSLNFDQQAADVLIEQLADPKAVAVGEIGMDFYQTTAPKKVQERVFREQIQIAKQLKLPISVHNRDAFEDTYRILKEEHVEAVGGILHSFNGDPEWLAKFLDLGMHVSYSGVASFKKTHEVHDAVRKTPLERMLVETDAPYLAPEPFRGKQNEPAYTLYTVEAIARIRDVDPDEIASATYQNTLELFRIED</sequence>
<dbReference type="RefSeq" id="WP_056977162.1">
    <property type="nucleotide sequence ID" value="NZ_AYZR01000001.1"/>
</dbReference>
<dbReference type="InterPro" id="IPR032466">
    <property type="entry name" value="Metal_Hydrolase"/>
</dbReference>
<accession>A0A0R2D4K5</accession>
<dbReference type="PANTHER" id="PTHR46124">
    <property type="entry name" value="D-AMINOACYL-TRNA DEACYLASE"/>
    <property type="match status" value="1"/>
</dbReference>
<dbReference type="PATRIC" id="fig|1423802.4.peg.1086"/>
<organism evidence="4 5">
    <name type="scientific">Lentilactobacillus senioris DSM 24302 = JCM 17472</name>
    <dbReference type="NCBI Taxonomy" id="1423802"/>
    <lineage>
        <taxon>Bacteria</taxon>
        <taxon>Bacillati</taxon>
        <taxon>Bacillota</taxon>
        <taxon>Bacilli</taxon>
        <taxon>Lactobacillales</taxon>
        <taxon>Lactobacillaceae</taxon>
        <taxon>Lentilactobacillus</taxon>
    </lineage>
</organism>
<dbReference type="PIRSF" id="PIRSF005902">
    <property type="entry name" value="DNase_TatD"/>
    <property type="match status" value="1"/>
</dbReference>
<reference evidence="4 5" key="1">
    <citation type="journal article" date="2015" name="Genome Announc.">
        <title>Expanding the biotechnology potential of lactobacilli through comparative genomics of 213 strains and associated genera.</title>
        <authorList>
            <person name="Sun Z."/>
            <person name="Harris H.M."/>
            <person name="McCann A."/>
            <person name="Guo C."/>
            <person name="Argimon S."/>
            <person name="Zhang W."/>
            <person name="Yang X."/>
            <person name="Jeffery I.B."/>
            <person name="Cooney J.C."/>
            <person name="Kagawa T.F."/>
            <person name="Liu W."/>
            <person name="Song Y."/>
            <person name="Salvetti E."/>
            <person name="Wrobel A."/>
            <person name="Rasinkangas P."/>
            <person name="Parkhill J."/>
            <person name="Rea M.C."/>
            <person name="O'Sullivan O."/>
            <person name="Ritari J."/>
            <person name="Douillard F.P."/>
            <person name="Paul Ross R."/>
            <person name="Yang R."/>
            <person name="Briner A.E."/>
            <person name="Felis G.E."/>
            <person name="de Vos W.M."/>
            <person name="Barrangou R."/>
            <person name="Klaenhammer T.R."/>
            <person name="Caufield P.W."/>
            <person name="Cui Y."/>
            <person name="Zhang H."/>
            <person name="O'Toole P.W."/>
        </authorList>
    </citation>
    <scope>NUCLEOTIDE SEQUENCE [LARGE SCALE GENOMIC DNA]</scope>
    <source>
        <strain evidence="4 5">DSM 24302</strain>
    </source>
</reference>